<evidence type="ECO:0000256" key="2">
    <source>
        <dbReference type="ARBA" id="ARBA00023080"/>
    </source>
</evidence>
<evidence type="ECO:0000313" key="3">
    <source>
        <dbReference type="EMBL" id="WIO46036.1"/>
    </source>
</evidence>
<dbReference type="InterPro" id="IPR036157">
    <property type="entry name" value="dUTPase-like_sf"/>
</dbReference>
<keyword evidence="2" id="KW-0546">Nucleotide metabolism</keyword>
<keyword evidence="1" id="KW-0378">Hydrolase</keyword>
<accession>A0ABY8WWV9</accession>
<gene>
    <name evidence="3" type="ORF">SEML1_0410</name>
</gene>
<dbReference type="InterPro" id="IPR033704">
    <property type="entry name" value="dUTPase_trimeric"/>
</dbReference>
<organism evidence="3 4">
    <name type="scientific">Candidatus Southlakia epibionticum</name>
    <dbReference type="NCBI Taxonomy" id="3043284"/>
    <lineage>
        <taxon>Bacteria</taxon>
        <taxon>Candidatus Saccharimonadota</taxon>
        <taxon>Candidatus Saccharimonadia</taxon>
        <taxon>Candidatus Saccharimonadales</taxon>
        <taxon>Candidatus Saccharimonadaceae</taxon>
        <taxon>Candidatus Southlakia</taxon>
    </lineage>
</organism>
<keyword evidence="4" id="KW-1185">Reference proteome</keyword>
<proteinExistence type="predicted"/>
<dbReference type="RefSeq" id="WP_376754394.1">
    <property type="nucleotide sequence ID" value="NZ_CP124550.1"/>
</dbReference>
<dbReference type="CDD" id="cd07557">
    <property type="entry name" value="trimeric_dUTPase"/>
    <property type="match status" value="1"/>
</dbReference>
<evidence type="ECO:0000313" key="4">
    <source>
        <dbReference type="Proteomes" id="UP001177295"/>
    </source>
</evidence>
<reference evidence="3 4" key="1">
    <citation type="journal article" date="2023" name="Cell">
        <title>Genetic manipulation of Patescibacteria provides mechanistic insights into microbial dark matter and the epibiotic lifestyle.</title>
        <authorList>
            <person name="Wang Y."/>
            <person name="Gallagher L.A."/>
            <person name="Andrade P.A."/>
            <person name="Liu A."/>
            <person name="Humphreys I.R."/>
            <person name="Turkarslan S."/>
            <person name="Cutler K.J."/>
            <person name="Arrieta-Ortiz M.L."/>
            <person name="Li Y."/>
            <person name="Radey M.C."/>
            <person name="McLean J.S."/>
            <person name="Cong Q."/>
            <person name="Baker D."/>
            <person name="Baliga N.S."/>
            <person name="Peterson S.B."/>
            <person name="Mougous J.D."/>
        </authorList>
    </citation>
    <scope>NUCLEOTIDE SEQUENCE [LARGE SCALE GENOMIC DNA]</scope>
    <source>
        <strain evidence="3 4">ML1</strain>
    </source>
</reference>
<dbReference type="InterPro" id="IPR011962">
    <property type="entry name" value="dCTP_deaminase"/>
</dbReference>
<dbReference type="Gene3D" id="2.70.40.10">
    <property type="match status" value="1"/>
</dbReference>
<dbReference type="PANTHER" id="PTHR42680:SF2">
    <property type="entry name" value="DCTP DEAMINASE"/>
    <property type="match status" value="1"/>
</dbReference>
<dbReference type="Proteomes" id="UP001177295">
    <property type="component" value="Chromosome"/>
</dbReference>
<dbReference type="SUPFAM" id="SSF51283">
    <property type="entry name" value="dUTPase-like"/>
    <property type="match status" value="1"/>
</dbReference>
<dbReference type="Pfam" id="PF22769">
    <property type="entry name" value="DCD"/>
    <property type="match status" value="1"/>
</dbReference>
<dbReference type="PANTHER" id="PTHR42680">
    <property type="entry name" value="DCTP DEAMINASE"/>
    <property type="match status" value="1"/>
</dbReference>
<dbReference type="EMBL" id="CP124550">
    <property type="protein sequence ID" value="WIO46036.1"/>
    <property type="molecule type" value="Genomic_DNA"/>
</dbReference>
<protein>
    <submittedName>
        <fullName evidence="3">Deoxycytidine triphosphate deaminase</fullName>
    </submittedName>
</protein>
<sequence length="245" mass="26825">MQESTAIYSDIEIKKALASGHIVCDPAPARINGSSIDVTLGYYFYYAGGAKNGDALFNPFDQADVKRYFGAYNIAKPWRDARKRLTSSIANIAEITNISANHPVIVLRPNERILAHTHEFIGILPPGTTSMQARSTTGRIGISACYCAGWGDPGYINRWTMEIHNLNEREHIVLPVGYRIAQIVFSATGPVETEYSRASGNYQSAPSADLAVIKAAWRPDMLLPRAYASPVKLPRVVEGLAEGLL</sequence>
<evidence type="ECO:0000256" key="1">
    <source>
        <dbReference type="ARBA" id="ARBA00022801"/>
    </source>
</evidence>
<name>A0ABY8WWV9_9BACT</name>